<reference evidence="1 2" key="1">
    <citation type="submission" date="2017-11" db="EMBL/GenBank/DDBJ databases">
        <title>De-novo sequencing of pomegranate (Punica granatum L.) genome.</title>
        <authorList>
            <person name="Akparov Z."/>
            <person name="Amiraslanov A."/>
            <person name="Hajiyeva S."/>
            <person name="Abbasov M."/>
            <person name="Kaur K."/>
            <person name="Hamwieh A."/>
            <person name="Solovyev V."/>
            <person name="Salamov A."/>
            <person name="Braich B."/>
            <person name="Kosarev P."/>
            <person name="Mahmoud A."/>
            <person name="Hajiyev E."/>
            <person name="Babayeva S."/>
            <person name="Izzatullayeva V."/>
            <person name="Mammadov A."/>
            <person name="Mammadov A."/>
            <person name="Sharifova S."/>
            <person name="Ojaghi J."/>
            <person name="Eynullazada K."/>
            <person name="Bayramov B."/>
            <person name="Abdulazimova A."/>
            <person name="Shahmuradov I."/>
        </authorList>
    </citation>
    <scope>NUCLEOTIDE SEQUENCE [LARGE SCALE GENOMIC DNA]</scope>
    <source>
        <strain evidence="2">cv. AG2017</strain>
        <tissue evidence="1">Leaf</tissue>
    </source>
</reference>
<dbReference type="GO" id="GO:0006099">
    <property type="term" value="P:tricarboxylic acid cycle"/>
    <property type="evidence" value="ECO:0007669"/>
    <property type="project" value="InterPro"/>
</dbReference>
<dbReference type="AlphaFoldDB" id="A0A2I0J3Y4"/>
<dbReference type="GO" id="GO:0045273">
    <property type="term" value="C:respiratory chain complex II (succinate dehydrogenase)"/>
    <property type="evidence" value="ECO:0007669"/>
    <property type="project" value="InterPro"/>
</dbReference>
<dbReference type="InterPro" id="IPR025397">
    <property type="entry name" value="SDH5"/>
</dbReference>
<accession>A0A2I0J3Y4</accession>
<proteinExistence type="predicted"/>
<gene>
    <name evidence="1" type="ORF">CRG98_028972</name>
</gene>
<dbReference type="EMBL" id="PGOL01002090">
    <property type="protein sequence ID" value="PKI50660.1"/>
    <property type="molecule type" value="Genomic_DNA"/>
</dbReference>
<dbReference type="STRING" id="22663.A0A2I0J3Y4"/>
<dbReference type="Proteomes" id="UP000233551">
    <property type="component" value="Unassembled WGS sequence"/>
</dbReference>
<evidence type="ECO:0000313" key="1">
    <source>
        <dbReference type="EMBL" id="PKI50660.1"/>
    </source>
</evidence>
<comment type="caution">
    <text evidence="1">The sequence shown here is derived from an EMBL/GenBank/DDBJ whole genome shotgun (WGS) entry which is preliminary data.</text>
</comment>
<dbReference type="PANTHER" id="PTHR36139">
    <property type="entry name" value="SUCCINATE DEHYDROGENASE SUBUNIT 5, MITOCHONDRIAL"/>
    <property type="match status" value="1"/>
</dbReference>
<protein>
    <recommendedName>
        <fullName evidence="3">Succinate dehydrogenase subunit 5, mitochondrial-like</fullName>
    </recommendedName>
</protein>
<name>A0A2I0J3Y4_PUNGR</name>
<dbReference type="Pfam" id="PF14290">
    <property type="entry name" value="SDH5_plant"/>
    <property type="match status" value="1"/>
</dbReference>
<dbReference type="PANTHER" id="PTHR36139:SF1">
    <property type="entry name" value="SUCCINATE DEHYDROGENASE SUBUNIT 5, MITOCHONDRIAL"/>
    <property type="match status" value="1"/>
</dbReference>
<keyword evidence="2" id="KW-1185">Reference proteome</keyword>
<evidence type="ECO:0008006" key="3">
    <source>
        <dbReference type="Google" id="ProtNLM"/>
    </source>
</evidence>
<organism evidence="1 2">
    <name type="scientific">Punica granatum</name>
    <name type="common">Pomegranate</name>
    <dbReference type="NCBI Taxonomy" id="22663"/>
    <lineage>
        <taxon>Eukaryota</taxon>
        <taxon>Viridiplantae</taxon>
        <taxon>Streptophyta</taxon>
        <taxon>Embryophyta</taxon>
        <taxon>Tracheophyta</taxon>
        <taxon>Spermatophyta</taxon>
        <taxon>Magnoliopsida</taxon>
        <taxon>eudicotyledons</taxon>
        <taxon>Gunneridae</taxon>
        <taxon>Pentapetalae</taxon>
        <taxon>rosids</taxon>
        <taxon>malvids</taxon>
        <taxon>Myrtales</taxon>
        <taxon>Lythraceae</taxon>
        <taxon>Punica</taxon>
    </lineage>
</organism>
<sequence length="336" mass="38231">MVKMCGLNVGLLIEKLEKHKLKDPSPADLYVIEEPTNFDSDDDDKRLNPETMRKNFELFEKNCRPPGESFVIVPPPLHFVSTASDFPTREGDNGEIGEVGIEVHDHHHASVSFQLRFQRPLHRPPPPARWRCPQLLWLLCPSRRLHHQQISPFRSPFVETGTGSVRRFSEDITRSPNIKDYVIYYAYKDLMADTWDDLSDSVLYDVKSALSRNTDDKAGQEILKNVFRAAEAVEEFNGALTSLKMELDDCVGMTGEDVKPLPDELTMALRTFFKRYADYLDSFGPEESYVRKKAEMELGTKMIHLKMRCAGLGSEWGKVTVLGTTGLSGSYIEQRA</sequence>
<evidence type="ECO:0000313" key="2">
    <source>
        <dbReference type="Proteomes" id="UP000233551"/>
    </source>
</evidence>